<reference evidence="2" key="1">
    <citation type="submission" date="2020-07" db="EMBL/GenBank/DDBJ databases">
        <authorList>
            <person name="Pettersson B.M.F."/>
            <person name="Behra P.R.K."/>
            <person name="Ramesh M."/>
            <person name="Das S."/>
            <person name="Dasgupta S."/>
            <person name="Kirsebom L.A."/>
        </authorList>
    </citation>
    <scope>NUCLEOTIDE SEQUENCE</scope>
    <source>
        <strain evidence="2">DSM 44203</strain>
    </source>
</reference>
<keyword evidence="1" id="KW-0472">Membrane</keyword>
<keyword evidence="1" id="KW-0812">Transmembrane</keyword>
<protein>
    <submittedName>
        <fullName evidence="2">IS21 family transposase</fullName>
    </submittedName>
</protein>
<feature type="transmembrane region" description="Helical" evidence="1">
    <location>
        <begin position="22"/>
        <end position="41"/>
    </location>
</feature>
<name>A0AAW5SNW0_MYCNV</name>
<feature type="non-terminal residue" evidence="2">
    <location>
        <position position="53"/>
    </location>
</feature>
<organism evidence="2 3">
    <name type="scientific">Mycolicibacterium novocastrense</name>
    <name type="common">Mycobacterium novocastrense</name>
    <dbReference type="NCBI Taxonomy" id="59813"/>
    <lineage>
        <taxon>Bacteria</taxon>
        <taxon>Bacillati</taxon>
        <taxon>Actinomycetota</taxon>
        <taxon>Actinomycetes</taxon>
        <taxon>Mycobacteriales</taxon>
        <taxon>Mycobacteriaceae</taxon>
        <taxon>Mycolicibacterium</taxon>
    </lineage>
</organism>
<evidence type="ECO:0000313" key="3">
    <source>
        <dbReference type="Proteomes" id="UP001207528"/>
    </source>
</evidence>
<evidence type="ECO:0000256" key="1">
    <source>
        <dbReference type="SAM" id="Phobius"/>
    </source>
</evidence>
<gene>
    <name evidence="2" type="ORF">H7I77_15625</name>
</gene>
<keyword evidence="1" id="KW-1133">Transmembrane helix</keyword>
<reference evidence="2" key="2">
    <citation type="journal article" date="2022" name="BMC Genomics">
        <title>Comparative genome analysis of mycobacteria focusing on tRNA and non-coding RNA.</title>
        <authorList>
            <person name="Behra P.R.K."/>
            <person name="Pettersson B.M.F."/>
            <person name="Ramesh M."/>
            <person name="Das S."/>
            <person name="Dasgupta S."/>
            <person name="Kirsebom L.A."/>
        </authorList>
    </citation>
    <scope>NUCLEOTIDE SEQUENCE</scope>
    <source>
        <strain evidence="2">DSM 44203</strain>
    </source>
</reference>
<dbReference type="EMBL" id="JACKTI010000042">
    <property type="protein sequence ID" value="MCV7024757.1"/>
    <property type="molecule type" value="Genomic_DNA"/>
</dbReference>
<dbReference type="Proteomes" id="UP001207528">
    <property type="component" value="Unassembled WGS sequence"/>
</dbReference>
<dbReference type="AlphaFoldDB" id="A0AAW5SNW0"/>
<accession>A0AAW5SNW0</accession>
<sequence>MVQCDLWFPAPKIPVGFGQETMLPVLVMVAAFSRFIAAVMLPSRQTMDLVAGM</sequence>
<evidence type="ECO:0000313" key="2">
    <source>
        <dbReference type="EMBL" id="MCV7024757.1"/>
    </source>
</evidence>
<comment type="caution">
    <text evidence="2">The sequence shown here is derived from an EMBL/GenBank/DDBJ whole genome shotgun (WGS) entry which is preliminary data.</text>
</comment>
<proteinExistence type="predicted"/>